<dbReference type="InterPro" id="IPR001106">
    <property type="entry name" value="Aromatic_Lyase"/>
</dbReference>
<dbReference type="InterPro" id="IPR008948">
    <property type="entry name" value="L-Aspartase-like"/>
</dbReference>
<sequence length="493" mass="50794">MEHSRIVIDGTGLDCGLVARAARTDVMIAISPAGLDRARAAAETARAVAAERPVYGRTTGVGANRMVNVEWEDADAHGLRLLRSHAAGAGPLVAPEIVRAMLTVRLNQLAAGGSGVDPGVLQPLADALNLGLLPPVPVYGAIGTGDLTALASTALCLLGERAWLGGVDDGPARGPGFRLRSSDALAFISSNAATLGEAALAAADLRTLVAASTAVAALSLLAVRGSEEPYVPAVHDACPHPGQQEVAAAMRALLAFDHPAPGRIQDPYGYRAFPQVHGPALEAARYAEGVVTREINARAENPLVDVAGRTVWHNGNFHTAYVGLALDAARAALFQTMALSAARLGTLTEPSFTGLYPFQAATEASSGIMILEYVAHSALADVRRLATPAALGSAVLSRGVEEHAGFSTQAARATTDALAAYRIGLGCELVAAVRALRLQGRAPAGGPLKDGYDLAAQVLDERVEDRPLDADIAAAADLLPRLAELIGEPDPAP</sequence>
<dbReference type="AlphaFoldDB" id="A0A7K0BQ14"/>
<keyword evidence="3" id="KW-1185">Reference proteome</keyword>
<comment type="caution">
    <text evidence="2">The sequence shown here is derived from an EMBL/GenBank/DDBJ whole genome shotgun (WGS) entry which is preliminary data.</text>
</comment>
<protein>
    <submittedName>
        <fullName evidence="2">Histidine ammonia-lyase</fullName>
        <ecNumber evidence="2">4.3.1.3</ecNumber>
    </submittedName>
</protein>
<dbReference type="EMBL" id="WEGH01000001">
    <property type="protein sequence ID" value="MQY03261.1"/>
    <property type="molecule type" value="Genomic_DNA"/>
</dbReference>
<dbReference type="EC" id="4.3.1.3" evidence="2"/>
<dbReference type="Proteomes" id="UP000487268">
    <property type="component" value="Unassembled WGS sequence"/>
</dbReference>
<evidence type="ECO:0000313" key="2">
    <source>
        <dbReference type="EMBL" id="MQY03261.1"/>
    </source>
</evidence>
<evidence type="ECO:0000313" key="3">
    <source>
        <dbReference type="Proteomes" id="UP000487268"/>
    </source>
</evidence>
<dbReference type="GO" id="GO:0004397">
    <property type="term" value="F:histidine ammonia-lyase activity"/>
    <property type="evidence" value="ECO:0007669"/>
    <property type="project" value="UniProtKB-EC"/>
</dbReference>
<dbReference type="CDD" id="cd00332">
    <property type="entry name" value="PAL-HAL"/>
    <property type="match status" value="1"/>
</dbReference>
<gene>
    <name evidence="2" type="primary">hutH_2</name>
    <name evidence="2" type="ORF">ACRB68_13030</name>
</gene>
<name>A0A7K0BQ14_9ACTN</name>
<reference evidence="2 3" key="1">
    <citation type="submission" date="2019-10" db="EMBL/GenBank/DDBJ databases">
        <title>Actinomadura rubteroloni sp. nov. and Actinomadura macrotermitis sp. nov., isolated from the gut of fungus growing-termite Macrotermes natalensis.</title>
        <authorList>
            <person name="Benndorf R."/>
            <person name="Martin K."/>
            <person name="Kuefner M."/>
            <person name="De Beer W."/>
            <person name="Kaster A.-K."/>
            <person name="Vollmers J."/>
            <person name="Poulsen M."/>
            <person name="Beemelmanns C."/>
        </authorList>
    </citation>
    <scope>NUCLEOTIDE SEQUENCE [LARGE SCALE GENOMIC DNA]</scope>
    <source>
        <strain evidence="2 3">RB68</strain>
    </source>
</reference>
<dbReference type="RefSeq" id="WP_328593834.1">
    <property type="nucleotide sequence ID" value="NZ_WEGH01000001.1"/>
</dbReference>
<dbReference type="Gene3D" id="1.20.200.10">
    <property type="entry name" value="Fumarase/aspartase (Central domain)"/>
    <property type="match status" value="1"/>
</dbReference>
<dbReference type="Pfam" id="PF00221">
    <property type="entry name" value="Lyase_aromatic"/>
    <property type="match status" value="1"/>
</dbReference>
<dbReference type="SUPFAM" id="SSF48557">
    <property type="entry name" value="L-aspartase-like"/>
    <property type="match status" value="1"/>
</dbReference>
<keyword evidence="1 2" id="KW-0456">Lyase</keyword>
<proteinExistence type="predicted"/>
<dbReference type="PANTHER" id="PTHR10362">
    <property type="entry name" value="HISTIDINE AMMONIA-LYASE"/>
    <property type="match status" value="1"/>
</dbReference>
<accession>A0A7K0BQ14</accession>
<evidence type="ECO:0000256" key="1">
    <source>
        <dbReference type="ARBA" id="ARBA00023239"/>
    </source>
</evidence>
<organism evidence="2 3">
    <name type="scientific">Actinomadura macrotermitis</name>
    <dbReference type="NCBI Taxonomy" id="2585200"/>
    <lineage>
        <taxon>Bacteria</taxon>
        <taxon>Bacillati</taxon>
        <taxon>Actinomycetota</taxon>
        <taxon>Actinomycetes</taxon>
        <taxon>Streptosporangiales</taxon>
        <taxon>Thermomonosporaceae</taxon>
        <taxon>Actinomadura</taxon>
    </lineage>
</organism>